<dbReference type="EMBL" id="UYSL01001609">
    <property type="protein sequence ID" value="VDL65371.1"/>
    <property type="molecule type" value="Genomic_DNA"/>
</dbReference>
<reference evidence="2 3" key="2">
    <citation type="submission" date="2018-11" db="EMBL/GenBank/DDBJ databases">
        <authorList>
            <consortium name="Pathogen Informatics"/>
        </authorList>
    </citation>
    <scope>NUCLEOTIDE SEQUENCE [LARGE SCALE GENOMIC DNA]</scope>
</reference>
<evidence type="ECO:0000256" key="1">
    <source>
        <dbReference type="SAM" id="SignalP"/>
    </source>
</evidence>
<evidence type="ECO:0000313" key="2">
    <source>
        <dbReference type="EMBL" id="VDL65371.1"/>
    </source>
</evidence>
<accession>A0A0N4XGX9</accession>
<name>A0A0N4XGX9_NIPBR</name>
<dbReference type="WBParaSite" id="NBR_0000178101-mRNA-1">
    <property type="protein sequence ID" value="NBR_0000178101-mRNA-1"/>
    <property type="gene ID" value="NBR_0000178101"/>
</dbReference>
<organism evidence="4">
    <name type="scientific">Nippostrongylus brasiliensis</name>
    <name type="common">Rat hookworm</name>
    <dbReference type="NCBI Taxonomy" id="27835"/>
    <lineage>
        <taxon>Eukaryota</taxon>
        <taxon>Metazoa</taxon>
        <taxon>Ecdysozoa</taxon>
        <taxon>Nematoda</taxon>
        <taxon>Chromadorea</taxon>
        <taxon>Rhabditida</taxon>
        <taxon>Rhabditina</taxon>
        <taxon>Rhabditomorpha</taxon>
        <taxon>Strongyloidea</taxon>
        <taxon>Heligmosomidae</taxon>
        <taxon>Nippostrongylus</taxon>
    </lineage>
</organism>
<keyword evidence="3" id="KW-1185">Reference proteome</keyword>
<keyword evidence="1" id="KW-0732">Signal</keyword>
<feature type="signal peptide" evidence="1">
    <location>
        <begin position="1"/>
        <end position="20"/>
    </location>
</feature>
<protein>
    <submittedName>
        <fullName evidence="4">Secreted protein</fullName>
    </submittedName>
</protein>
<sequence>MIFSRIIILVTVLIISDAIADECASGKVKLCEIIRDAHTSNQDGLKLMDGESAKAALDSADGLVVAVLEAEGSELIAALKKALEAELGAYVQVKAECPTLGGKCKEVLFEVGYALLGLIMAIADEHPDVKTMTNVEDTLETVYPHMFDADPSQYRDKLYDAGKKILEII</sequence>
<evidence type="ECO:0000313" key="4">
    <source>
        <dbReference type="WBParaSite" id="NBR_0000178101-mRNA-1"/>
    </source>
</evidence>
<gene>
    <name evidence="2" type="ORF">NBR_LOCUS1782</name>
</gene>
<dbReference type="AlphaFoldDB" id="A0A0N4XGX9"/>
<reference evidence="4" key="1">
    <citation type="submission" date="2017-02" db="UniProtKB">
        <authorList>
            <consortium name="WormBaseParasite"/>
        </authorList>
    </citation>
    <scope>IDENTIFICATION</scope>
</reference>
<dbReference type="Proteomes" id="UP000271162">
    <property type="component" value="Unassembled WGS sequence"/>
</dbReference>
<proteinExistence type="predicted"/>
<feature type="chain" id="PRO_5043124600" evidence="1">
    <location>
        <begin position="21"/>
        <end position="169"/>
    </location>
</feature>
<evidence type="ECO:0000313" key="3">
    <source>
        <dbReference type="Proteomes" id="UP000271162"/>
    </source>
</evidence>